<dbReference type="RefSeq" id="WP_343058518.1">
    <property type="nucleotide sequence ID" value="NZ_JACIGK010000003.1"/>
</dbReference>
<keyword evidence="6 11" id="KW-0031">Aminopeptidase</keyword>
<dbReference type="SUPFAM" id="SSF53474">
    <property type="entry name" value="alpha/beta-Hydrolases"/>
    <property type="match status" value="1"/>
</dbReference>
<comment type="caution">
    <text evidence="15">The sequence shown here is derived from an EMBL/GenBank/DDBJ whole genome shotgun (WGS) entry which is preliminary data.</text>
</comment>
<evidence type="ECO:0000256" key="5">
    <source>
        <dbReference type="ARBA" id="ARBA00021843"/>
    </source>
</evidence>
<evidence type="ECO:0000256" key="13">
    <source>
        <dbReference type="RuleBase" id="RU003421"/>
    </source>
</evidence>
<evidence type="ECO:0000256" key="4">
    <source>
        <dbReference type="ARBA" id="ARBA00012568"/>
    </source>
</evidence>
<evidence type="ECO:0000256" key="6">
    <source>
        <dbReference type="ARBA" id="ARBA00022438"/>
    </source>
</evidence>
<evidence type="ECO:0000256" key="1">
    <source>
        <dbReference type="ARBA" id="ARBA00001585"/>
    </source>
</evidence>
<protein>
    <recommendedName>
        <fullName evidence="5 11">Proline iminopeptidase</fullName>
        <shortName evidence="11">PIP</shortName>
        <ecNumber evidence="4 11">3.4.11.5</ecNumber>
    </recommendedName>
    <alternativeName>
        <fullName evidence="10 11">Prolyl aminopeptidase</fullName>
    </alternativeName>
</protein>
<organism evidence="15 16">
    <name type="scientific">Roseospira visakhapatnamensis</name>
    <dbReference type="NCBI Taxonomy" id="390880"/>
    <lineage>
        <taxon>Bacteria</taxon>
        <taxon>Pseudomonadati</taxon>
        <taxon>Pseudomonadota</taxon>
        <taxon>Alphaproteobacteria</taxon>
        <taxon>Rhodospirillales</taxon>
        <taxon>Rhodospirillaceae</taxon>
        <taxon>Roseospira</taxon>
    </lineage>
</organism>
<dbReference type="GO" id="GO:0004177">
    <property type="term" value="F:aminopeptidase activity"/>
    <property type="evidence" value="ECO:0007669"/>
    <property type="project" value="UniProtKB-UniRule"/>
</dbReference>
<dbReference type="Gene3D" id="3.40.50.1820">
    <property type="entry name" value="alpha/beta hydrolase"/>
    <property type="match status" value="1"/>
</dbReference>
<name>A0A7W6RAI1_9PROT</name>
<evidence type="ECO:0000259" key="14">
    <source>
        <dbReference type="Pfam" id="PF00561"/>
    </source>
</evidence>
<dbReference type="GO" id="GO:0005737">
    <property type="term" value="C:cytoplasm"/>
    <property type="evidence" value="ECO:0007669"/>
    <property type="project" value="UniProtKB-SubCell"/>
</dbReference>
<keyword evidence="9 11" id="KW-0378">Hydrolase</keyword>
<feature type="active site" description="Proton donor" evidence="12">
    <location>
        <position position="299"/>
    </location>
</feature>
<proteinExistence type="inferred from homology"/>
<dbReference type="NCBIfam" id="TIGR01249">
    <property type="entry name" value="pro_imino_pep_1"/>
    <property type="match status" value="1"/>
</dbReference>
<dbReference type="GO" id="GO:0006508">
    <property type="term" value="P:proteolysis"/>
    <property type="evidence" value="ECO:0007669"/>
    <property type="project" value="UniProtKB-KW"/>
</dbReference>
<evidence type="ECO:0000256" key="7">
    <source>
        <dbReference type="ARBA" id="ARBA00022490"/>
    </source>
</evidence>
<evidence type="ECO:0000256" key="12">
    <source>
        <dbReference type="PIRSR" id="PIRSR006431-1"/>
    </source>
</evidence>
<keyword evidence="16" id="KW-1185">Reference proteome</keyword>
<dbReference type="EMBL" id="JACIGK010000003">
    <property type="protein sequence ID" value="MBB4264970.1"/>
    <property type="molecule type" value="Genomic_DNA"/>
</dbReference>
<evidence type="ECO:0000256" key="8">
    <source>
        <dbReference type="ARBA" id="ARBA00022670"/>
    </source>
</evidence>
<feature type="active site" description="Nucleophile" evidence="12">
    <location>
        <position position="121"/>
    </location>
</feature>
<evidence type="ECO:0000256" key="10">
    <source>
        <dbReference type="ARBA" id="ARBA00029605"/>
    </source>
</evidence>
<dbReference type="PANTHER" id="PTHR43722">
    <property type="entry name" value="PROLINE IMINOPEPTIDASE"/>
    <property type="match status" value="1"/>
</dbReference>
<dbReference type="PRINTS" id="PR00793">
    <property type="entry name" value="PROAMNOPTASE"/>
</dbReference>
<dbReference type="Proteomes" id="UP000554286">
    <property type="component" value="Unassembled WGS sequence"/>
</dbReference>
<comment type="similarity">
    <text evidence="3 11 13">Belongs to the peptidase S33 family.</text>
</comment>
<comment type="catalytic activity">
    <reaction evidence="1 11 13">
        <text>Release of N-terminal proline from a peptide.</text>
        <dbReference type="EC" id="3.4.11.5"/>
    </reaction>
</comment>
<dbReference type="InterPro" id="IPR005944">
    <property type="entry name" value="Pro_iminopeptidase"/>
</dbReference>
<sequence>MPATVSAAHPDLADLYPPTAPFESGMLPVDGGHALYWEQCGRRDGLPALFLHGGPGAGIAPAYRRFFNPGRYRVVLFDQRGCGRSTPRGTVQGNTTPDLVADVERLREHLGIDRWVVMGGSWGSTLALAYGQAHPERCLAFVLRGIFLFRRAEVAWFLTGMGRFFPEAHRAFLAHLPETERDDSLAAYHARLIDPDPAVHGPAAVSWSRYEEHCSRLVPRLSDASAEACLPLARLEAHYMVNGGFLREGQLLADMPRIAHLPATLVQGRYDLVCPPSSAFDLHAAWPGSDLVMVPDAGHAALEPGIRRALVRALDEVAAG</sequence>
<keyword evidence="7 11" id="KW-0963">Cytoplasm</keyword>
<accession>A0A7W6RAI1</accession>
<dbReference type="Pfam" id="PF00561">
    <property type="entry name" value="Abhydrolase_1"/>
    <property type="match status" value="1"/>
</dbReference>
<dbReference type="AlphaFoldDB" id="A0A7W6RAI1"/>
<dbReference type="PIRSF" id="PIRSF006431">
    <property type="entry name" value="Pept_S33"/>
    <property type="match status" value="1"/>
</dbReference>
<feature type="domain" description="AB hydrolase-1" evidence="14">
    <location>
        <begin position="49"/>
        <end position="303"/>
    </location>
</feature>
<dbReference type="InterPro" id="IPR002410">
    <property type="entry name" value="Peptidase_S33"/>
</dbReference>
<evidence type="ECO:0000256" key="11">
    <source>
        <dbReference type="PIRNR" id="PIRNR006431"/>
    </source>
</evidence>
<feature type="active site" evidence="12">
    <location>
        <position position="271"/>
    </location>
</feature>
<reference evidence="15 16" key="1">
    <citation type="submission" date="2020-08" db="EMBL/GenBank/DDBJ databases">
        <title>Genome sequencing of Purple Non-Sulfur Bacteria from various extreme environments.</title>
        <authorList>
            <person name="Mayer M."/>
        </authorList>
    </citation>
    <scope>NUCLEOTIDE SEQUENCE [LARGE SCALE GENOMIC DNA]</scope>
    <source>
        <strain evidence="15 16">JA131</strain>
    </source>
</reference>
<evidence type="ECO:0000313" key="16">
    <source>
        <dbReference type="Proteomes" id="UP000554286"/>
    </source>
</evidence>
<gene>
    <name evidence="15" type="ORF">GGD89_000581</name>
</gene>
<evidence type="ECO:0000256" key="9">
    <source>
        <dbReference type="ARBA" id="ARBA00022801"/>
    </source>
</evidence>
<evidence type="ECO:0000256" key="2">
    <source>
        <dbReference type="ARBA" id="ARBA00004496"/>
    </source>
</evidence>
<dbReference type="PANTHER" id="PTHR43722:SF1">
    <property type="entry name" value="PROLINE IMINOPEPTIDASE"/>
    <property type="match status" value="1"/>
</dbReference>
<dbReference type="InterPro" id="IPR029058">
    <property type="entry name" value="AB_hydrolase_fold"/>
</dbReference>
<evidence type="ECO:0000256" key="3">
    <source>
        <dbReference type="ARBA" id="ARBA00010088"/>
    </source>
</evidence>
<dbReference type="EC" id="3.4.11.5" evidence="4 11"/>
<keyword evidence="8 11" id="KW-0645">Protease</keyword>
<dbReference type="InterPro" id="IPR000073">
    <property type="entry name" value="AB_hydrolase_1"/>
</dbReference>
<comment type="subcellular location">
    <subcellularLocation>
        <location evidence="2 11">Cytoplasm</location>
    </subcellularLocation>
</comment>
<evidence type="ECO:0000313" key="15">
    <source>
        <dbReference type="EMBL" id="MBB4264970.1"/>
    </source>
</evidence>